<gene>
    <name evidence="1" type="ORF">BHF68_00830</name>
</gene>
<protein>
    <submittedName>
        <fullName evidence="1">Uncharacterized protein</fullName>
    </submittedName>
</protein>
<comment type="caution">
    <text evidence="1">The sequence shown here is derived from an EMBL/GenBank/DDBJ whole genome shotgun (WGS) entry which is preliminary data.</text>
</comment>
<accession>A0A1E5G4Z9</accession>
<dbReference type="OrthoDB" id="5372599at2"/>
<dbReference type="Proteomes" id="UP000094296">
    <property type="component" value="Unassembled WGS sequence"/>
</dbReference>
<dbReference type="RefSeq" id="WP_069641754.1">
    <property type="nucleotide sequence ID" value="NZ_MIJE01000001.1"/>
</dbReference>
<evidence type="ECO:0000313" key="2">
    <source>
        <dbReference type="Proteomes" id="UP000094296"/>
    </source>
</evidence>
<dbReference type="EMBL" id="MIJE01000001">
    <property type="protein sequence ID" value="OEF98262.1"/>
    <property type="molecule type" value="Genomic_DNA"/>
</dbReference>
<dbReference type="STRING" id="766136.BHF68_00830"/>
<sequence>MKALVVLNPSMSKRLIGRAVANMSTVQTAYKEGRIIIAGGTTNAYVAEELLQESLHKGYYTAGIVSKGKLDITDEQKRLKPISLVDGEKVEQPWPDVMAEFTKGDLFIKGASALDLDGNVGILAADQRGGTIGLAYGTVIARGATFICPVGLEKLVPNVIDASIEVGINEVDLVMGTPVGLIPLSNAIVITELEAFEILFDVMATHVASGGANGSEGSVTIVLEGEEEQVRAAFAYVESIQNESNVVLD</sequence>
<dbReference type="AlphaFoldDB" id="A0A1E5G4Z9"/>
<keyword evidence="2" id="KW-1185">Reference proteome</keyword>
<name>A0A1E5G4Z9_9FIRM</name>
<organism evidence="1 2">
    <name type="scientific">Desulfuribacillus alkaliarsenatis</name>
    <dbReference type="NCBI Taxonomy" id="766136"/>
    <lineage>
        <taxon>Bacteria</taxon>
        <taxon>Bacillati</taxon>
        <taxon>Bacillota</taxon>
        <taxon>Desulfuribacillia</taxon>
        <taxon>Desulfuribacillales</taxon>
        <taxon>Desulfuribacillaceae</taxon>
        <taxon>Desulfuribacillus</taxon>
    </lineage>
</organism>
<evidence type="ECO:0000313" key="1">
    <source>
        <dbReference type="EMBL" id="OEF98262.1"/>
    </source>
</evidence>
<proteinExistence type="predicted"/>
<reference evidence="1 2" key="1">
    <citation type="submission" date="2016-09" db="EMBL/GenBank/DDBJ databases">
        <title>Draft genome sequence for the type strain of Desulfuribacillus alkaliarsenatis AHT28, an obligately anaerobic, sulfidogenic bacterium isolated from Russian soda lake sediments.</title>
        <authorList>
            <person name="Abin C.A."/>
            <person name="Hollibaugh J.T."/>
        </authorList>
    </citation>
    <scope>NUCLEOTIDE SEQUENCE [LARGE SCALE GENOMIC DNA]</scope>
    <source>
        <strain evidence="1 2">AHT28</strain>
    </source>
</reference>